<evidence type="ECO:0000313" key="2">
    <source>
        <dbReference type="Proteomes" id="UP000223606"/>
    </source>
</evidence>
<proteinExistence type="predicted"/>
<protein>
    <submittedName>
        <fullName evidence="1">Uncharacterized protein</fullName>
    </submittedName>
</protein>
<keyword evidence="2" id="KW-1185">Reference proteome</keyword>
<dbReference type="KEGG" id="hdi:HDIA_0777"/>
<dbReference type="Proteomes" id="UP000223606">
    <property type="component" value="Chromosome 1"/>
</dbReference>
<dbReference type="OrthoDB" id="8444750at2"/>
<accession>A0A2C9D2D2</accession>
<gene>
    <name evidence="1" type="ORF">HDIA_0777</name>
</gene>
<sequence length="265" mass="28625">MGSENYVLGRGEVLFGRFKDGTQTPEGYRYLGNTPEFGLTIESQAQDHYNSDRGIREKDLSITLEVNRTGQMVADEIDLDNLSYFFFSAAGKETVAQAGGAVTGFSIPDAIPGRTYQLGESASNPIGDLNIAASGFVVNDDTTPTPVTFTAGDDYVLDGERGHLTIVEGGAITEGTNLEVDYTVTASSYDRVLSGSEKVEGALKFITRNATGPDRVFTMPHVTLAPNGDYNLKGDDWQQIPFTLDILRKGNLEAIYLNGLPYVPA</sequence>
<organism evidence="1 2">
    <name type="scientific">Hartmannibacter diazotrophicus</name>
    <dbReference type="NCBI Taxonomy" id="1482074"/>
    <lineage>
        <taxon>Bacteria</taxon>
        <taxon>Pseudomonadati</taxon>
        <taxon>Pseudomonadota</taxon>
        <taxon>Alphaproteobacteria</taxon>
        <taxon>Hyphomicrobiales</taxon>
        <taxon>Pleomorphomonadaceae</taxon>
        <taxon>Hartmannibacter</taxon>
    </lineage>
</organism>
<evidence type="ECO:0000313" key="1">
    <source>
        <dbReference type="EMBL" id="SON54318.1"/>
    </source>
</evidence>
<name>A0A2C9D2D2_9HYPH</name>
<dbReference type="AlphaFoldDB" id="A0A2C9D2D2"/>
<dbReference type="RefSeq" id="WP_099554541.1">
    <property type="nucleotide sequence ID" value="NZ_LT960614.1"/>
</dbReference>
<dbReference type="EMBL" id="LT960614">
    <property type="protein sequence ID" value="SON54318.1"/>
    <property type="molecule type" value="Genomic_DNA"/>
</dbReference>
<reference evidence="2" key="1">
    <citation type="submission" date="2017-09" db="EMBL/GenBank/DDBJ databases">
        <title>Genome sequence of Nannocystis excedens DSM 71.</title>
        <authorList>
            <person name="Blom J."/>
        </authorList>
    </citation>
    <scope>NUCLEOTIDE SEQUENCE [LARGE SCALE GENOMIC DNA]</scope>
    <source>
        <strain evidence="2">type strain: E19</strain>
    </source>
</reference>